<feature type="domain" description="AMP-binding enzyme C-terminal" evidence="4">
    <location>
        <begin position="471"/>
        <end position="546"/>
    </location>
</feature>
<evidence type="ECO:0000313" key="5">
    <source>
        <dbReference type="EMBL" id="MBD1371054.1"/>
    </source>
</evidence>
<evidence type="ECO:0000259" key="4">
    <source>
        <dbReference type="Pfam" id="PF13193"/>
    </source>
</evidence>
<dbReference type="PROSITE" id="PS00455">
    <property type="entry name" value="AMP_BINDING"/>
    <property type="match status" value="1"/>
</dbReference>
<dbReference type="FunFam" id="3.40.50.12780:FF:000003">
    <property type="entry name" value="Long-chain-fatty-acid--CoA ligase FadD"/>
    <property type="match status" value="1"/>
</dbReference>
<proteinExistence type="inferred from homology"/>
<dbReference type="Proteomes" id="UP000661691">
    <property type="component" value="Unassembled WGS sequence"/>
</dbReference>
<name>A0A926RTE3_9BACL</name>
<dbReference type="RefSeq" id="WP_191141344.1">
    <property type="nucleotide sequence ID" value="NZ_JACXAH010000002.1"/>
</dbReference>
<dbReference type="FunFam" id="3.30.300.30:FF:000008">
    <property type="entry name" value="2,3-dihydroxybenzoate-AMP ligase"/>
    <property type="match status" value="1"/>
</dbReference>
<organism evidence="5 6">
    <name type="scientific">Polycladospora coralii</name>
    <dbReference type="NCBI Taxonomy" id="2771432"/>
    <lineage>
        <taxon>Bacteria</taxon>
        <taxon>Bacillati</taxon>
        <taxon>Bacillota</taxon>
        <taxon>Bacilli</taxon>
        <taxon>Bacillales</taxon>
        <taxon>Thermoactinomycetaceae</taxon>
        <taxon>Polycladospora</taxon>
    </lineage>
</organism>
<dbReference type="InterPro" id="IPR025110">
    <property type="entry name" value="AMP-bd_C"/>
</dbReference>
<dbReference type="SUPFAM" id="SSF56801">
    <property type="entry name" value="Acetyl-CoA synthetase-like"/>
    <property type="match status" value="1"/>
</dbReference>
<reference evidence="5" key="1">
    <citation type="submission" date="2020-09" db="EMBL/GenBank/DDBJ databases">
        <title>A novel bacterium of genus Hazenella, isolated from South China Sea.</title>
        <authorList>
            <person name="Huang H."/>
            <person name="Mo K."/>
            <person name="Hu Y."/>
        </authorList>
    </citation>
    <scope>NUCLEOTIDE SEQUENCE</scope>
    <source>
        <strain evidence="5">IB182357</strain>
    </source>
</reference>
<dbReference type="InterPro" id="IPR050237">
    <property type="entry name" value="ATP-dep_AMP-bd_enzyme"/>
</dbReference>
<dbReference type="Gene3D" id="2.30.38.10">
    <property type="entry name" value="Luciferase, Domain 3"/>
    <property type="match status" value="1"/>
</dbReference>
<gene>
    <name evidence="5" type="ORF">IC620_01605</name>
</gene>
<comment type="similarity">
    <text evidence="1">Belongs to the ATP-dependent AMP-binding enzyme family.</text>
</comment>
<dbReference type="CDD" id="cd05936">
    <property type="entry name" value="FC-FACS_FadD_like"/>
    <property type="match status" value="1"/>
</dbReference>
<dbReference type="EMBL" id="JACXAH010000002">
    <property type="protein sequence ID" value="MBD1371054.1"/>
    <property type="molecule type" value="Genomic_DNA"/>
</dbReference>
<dbReference type="GO" id="GO:0016877">
    <property type="term" value="F:ligase activity, forming carbon-sulfur bonds"/>
    <property type="evidence" value="ECO:0007669"/>
    <property type="project" value="UniProtKB-ARBA"/>
</dbReference>
<feature type="domain" description="AMP-dependent synthetase/ligase" evidence="3">
    <location>
        <begin position="33"/>
        <end position="421"/>
    </location>
</feature>
<dbReference type="InterPro" id="IPR020845">
    <property type="entry name" value="AMP-binding_CS"/>
</dbReference>
<evidence type="ECO:0000256" key="2">
    <source>
        <dbReference type="ARBA" id="ARBA00022598"/>
    </source>
</evidence>
<accession>A0A926RTE3</accession>
<evidence type="ECO:0000259" key="3">
    <source>
        <dbReference type="Pfam" id="PF00501"/>
    </source>
</evidence>
<dbReference type="Gene3D" id="3.40.50.980">
    <property type="match status" value="2"/>
</dbReference>
<comment type="caution">
    <text evidence="5">The sequence shown here is derived from an EMBL/GenBank/DDBJ whole genome shotgun (WGS) entry which is preliminary data.</text>
</comment>
<dbReference type="PANTHER" id="PTHR43767:SF9">
    <property type="entry name" value="LONG-CHAIN-FATTY-ACID--COA LIGASE"/>
    <property type="match status" value="1"/>
</dbReference>
<protein>
    <submittedName>
        <fullName evidence="5">AMP-binding protein</fullName>
    </submittedName>
</protein>
<keyword evidence="6" id="KW-1185">Reference proteome</keyword>
<dbReference type="PANTHER" id="PTHR43767">
    <property type="entry name" value="LONG-CHAIN-FATTY-ACID--COA LIGASE"/>
    <property type="match status" value="1"/>
</dbReference>
<sequence length="571" mass="64636">MSEIERLWHQNYPPEVPYSVEYPKVPLPQLLIQTASDFPNKISIRFLGKDLTFQELLKDVYRFAHALKRIGVEKGERIGIMLPNSPQAVIAYYASLMVGAVVVQVNPLYTERELRHQLTDSGMKTIICLDLVYNKVKRLQSETQLDTIVVTSMKDYLPPLKKILYPIKAKIDGMYVKLSSKGEFYPFMELIQSSDDTPIQPVYHSSDDLALLQYTGGTTGLAKGAMLSHGNLIANMRQARAWFYKTERGQGSIMAVIPFVHVYGMTTVMNFAIAEGLTMVIVPRFEKDLSLILKLIDKYKPSFFPGAPTTYIGLINHPKIHQYDLSSIEACVSGSSSLPHEVQEKFEEITKGFLVEGYGLTEASPVTHSNLIWDRKKVGTIGLPWPDTDARIVNPETGEPVDVNEQGELLVKGPQIMLGYWNNPKETDQVLQDGWLKTGDIARMDEDGYFYIVDRKKDVIIASGFNIYPREVEEVLFEHPAIQEVVVIGAPDPYRGETVKAVVVFKEGESASEEELDRFARERLVKYKVPRIYEFRSELPKSSVGKVLRRTLKEEARQLYEQQVAESKLGS</sequence>
<keyword evidence="2" id="KW-0436">Ligase</keyword>
<dbReference type="Pfam" id="PF13193">
    <property type="entry name" value="AMP-binding_C"/>
    <property type="match status" value="1"/>
</dbReference>
<dbReference type="InterPro" id="IPR000873">
    <property type="entry name" value="AMP-dep_synth/lig_dom"/>
</dbReference>
<dbReference type="AlphaFoldDB" id="A0A926RTE3"/>
<evidence type="ECO:0000256" key="1">
    <source>
        <dbReference type="ARBA" id="ARBA00006432"/>
    </source>
</evidence>
<evidence type="ECO:0000313" key="6">
    <source>
        <dbReference type="Proteomes" id="UP000661691"/>
    </source>
</evidence>
<dbReference type="InterPro" id="IPR045851">
    <property type="entry name" value="AMP-bd_C_sf"/>
</dbReference>
<dbReference type="Gene3D" id="3.30.300.30">
    <property type="match status" value="1"/>
</dbReference>
<dbReference type="Pfam" id="PF00501">
    <property type="entry name" value="AMP-binding"/>
    <property type="match status" value="1"/>
</dbReference>